<dbReference type="SUPFAM" id="SSF52283">
    <property type="entry name" value="Formate/glycerate dehydrogenase catalytic domain-like"/>
    <property type="match status" value="1"/>
</dbReference>
<dbReference type="CDD" id="cd12159">
    <property type="entry name" value="2-Hacid_dh_2"/>
    <property type="match status" value="1"/>
</dbReference>
<dbReference type="PROSITE" id="PS00671">
    <property type="entry name" value="D_2_HYDROXYACID_DH_3"/>
    <property type="match status" value="1"/>
</dbReference>
<name>A0A1H2WS40_9PSEU</name>
<dbReference type="RefSeq" id="WP_093262870.1">
    <property type="nucleotide sequence ID" value="NZ_FNOK01000005.1"/>
</dbReference>
<dbReference type="Gene3D" id="3.40.50.720">
    <property type="entry name" value="NAD(P)-binding Rossmann-like Domain"/>
    <property type="match status" value="2"/>
</dbReference>
<dbReference type="SUPFAM" id="SSF51735">
    <property type="entry name" value="NAD(P)-binding Rossmann-fold domains"/>
    <property type="match status" value="1"/>
</dbReference>
<evidence type="ECO:0000313" key="4">
    <source>
        <dbReference type="EMBL" id="SDW82799.1"/>
    </source>
</evidence>
<dbReference type="OrthoDB" id="4324715at2"/>
<dbReference type="PANTHER" id="PTHR43333:SF1">
    <property type="entry name" value="D-ISOMER SPECIFIC 2-HYDROXYACID DEHYDROGENASE NAD-BINDING DOMAIN-CONTAINING PROTEIN"/>
    <property type="match status" value="1"/>
</dbReference>
<evidence type="ECO:0000256" key="1">
    <source>
        <dbReference type="ARBA" id="ARBA00023002"/>
    </source>
</evidence>
<keyword evidence="5" id="KW-1185">Reference proteome</keyword>
<accession>A0A1H2WS40</accession>
<reference evidence="5" key="1">
    <citation type="submission" date="2016-10" db="EMBL/GenBank/DDBJ databases">
        <authorList>
            <person name="Varghese N."/>
            <person name="Submissions S."/>
        </authorList>
    </citation>
    <scope>NUCLEOTIDE SEQUENCE [LARGE SCALE GENOMIC DNA]</scope>
    <source>
        <strain evidence="5">CGMCC 4.3530</strain>
    </source>
</reference>
<dbReference type="InterPro" id="IPR006140">
    <property type="entry name" value="D-isomer_DH_NAD-bd"/>
</dbReference>
<dbReference type="GO" id="GO:0016616">
    <property type="term" value="F:oxidoreductase activity, acting on the CH-OH group of donors, NAD or NADP as acceptor"/>
    <property type="evidence" value="ECO:0007669"/>
    <property type="project" value="UniProtKB-ARBA"/>
</dbReference>
<dbReference type="PANTHER" id="PTHR43333">
    <property type="entry name" value="2-HACID_DH_C DOMAIN-CONTAINING PROTEIN"/>
    <property type="match status" value="1"/>
</dbReference>
<gene>
    <name evidence="4" type="ORF">SAMN05216215_1005244</name>
</gene>
<dbReference type="InterPro" id="IPR036291">
    <property type="entry name" value="NAD(P)-bd_dom_sf"/>
</dbReference>
<dbReference type="Proteomes" id="UP000199529">
    <property type="component" value="Unassembled WGS sequence"/>
</dbReference>
<dbReference type="AlphaFoldDB" id="A0A1H2WS40"/>
<dbReference type="EMBL" id="FNOK01000005">
    <property type="protein sequence ID" value="SDW82799.1"/>
    <property type="molecule type" value="Genomic_DNA"/>
</dbReference>
<protein>
    <submittedName>
        <fullName evidence="4">D-3-phosphoglycerate dehydrogenase</fullName>
    </submittedName>
</protein>
<keyword evidence="2" id="KW-0520">NAD</keyword>
<keyword evidence="1" id="KW-0560">Oxidoreductase</keyword>
<dbReference type="InterPro" id="IPR029753">
    <property type="entry name" value="D-isomer_DH_CS"/>
</dbReference>
<dbReference type="Pfam" id="PF02826">
    <property type="entry name" value="2-Hacid_dh_C"/>
    <property type="match status" value="1"/>
</dbReference>
<feature type="domain" description="D-isomer specific 2-hydroxyacid dehydrogenase NAD-binding" evidence="3">
    <location>
        <begin position="93"/>
        <end position="266"/>
    </location>
</feature>
<organism evidence="4 5">
    <name type="scientific">Saccharopolyspora shandongensis</name>
    <dbReference type="NCBI Taxonomy" id="418495"/>
    <lineage>
        <taxon>Bacteria</taxon>
        <taxon>Bacillati</taxon>
        <taxon>Actinomycetota</taxon>
        <taxon>Actinomycetes</taxon>
        <taxon>Pseudonocardiales</taxon>
        <taxon>Pseudonocardiaceae</taxon>
        <taxon>Saccharopolyspora</taxon>
    </lineage>
</organism>
<dbReference type="STRING" id="418495.SAMN05216215_1005244"/>
<evidence type="ECO:0000259" key="3">
    <source>
        <dbReference type="Pfam" id="PF02826"/>
    </source>
</evidence>
<dbReference type="GO" id="GO:0051287">
    <property type="term" value="F:NAD binding"/>
    <property type="evidence" value="ECO:0007669"/>
    <property type="project" value="InterPro"/>
</dbReference>
<evidence type="ECO:0000256" key="2">
    <source>
        <dbReference type="ARBA" id="ARBA00023027"/>
    </source>
</evidence>
<proteinExistence type="predicted"/>
<sequence length="303" mass="31344">MKVHIGPIAPPDLTAAVVAAGAEIGPAAEASALVWYGSGPERFAELDHPGLEWVQLPSAGIETWMTSGALRDGITFTSAVGTYAETVAEHTLGLMLAGARQLHAVARADQWARPAGIRSLIGATVGIIGAGGIGRALMELLRPFGVRVLAVNRSGKPVDGAAWTCPADDASGVRRLLAESDFVVVAAPATAETAKLIDADALSRMKSDAWLVNVARGSLVDTDALVAALDAESIGGAALDVTDPEPLPAGHPLFQHPRALISPHSANPKSLLIPALARRVEDNVRRRLAGEPLLGVIDLTAGY</sequence>
<evidence type="ECO:0000313" key="5">
    <source>
        <dbReference type="Proteomes" id="UP000199529"/>
    </source>
</evidence>